<sequence>MASENYRRMMQLIDQVFAVKNDPEQLDVDEQVMQHLLRLHPATFAEHSDENGPMAWVLVIPTTLALMQRFIRSEINEKQLVDLTPAGEPLEALYLCSATVLEEYRRQGLTRRLALESIEKIRQQHPLKALFVWPFSDEGDAAAAAIAAEAGLPLYKREKKKSG</sequence>
<reference evidence="1" key="1">
    <citation type="journal article" date="2015" name="Genome Announc.">
        <title>Draft Genome Sequence of Bacteroidales Strain TBC1, a Novel Isolate from a Methanogenic Wastewater Treatment System.</title>
        <authorList>
            <person name="Tourlousse D.M."/>
            <person name="Matsuura N."/>
            <person name="Sun L."/>
            <person name="Toyonaga M."/>
            <person name="Kuroda K."/>
            <person name="Ohashi A."/>
            <person name="Cruz R."/>
            <person name="Yamaguchi T."/>
            <person name="Sekiguchi Y."/>
        </authorList>
    </citation>
    <scope>NUCLEOTIDE SEQUENCE [LARGE SCALE GENOMIC DNA]</scope>
    <source>
        <strain evidence="1">TBC1</strain>
    </source>
</reference>
<organism evidence="1">
    <name type="scientific">Lentimicrobium saccharophilum</name>
    <dbReference type="NCBI Taxonomy" id="1678841"/>
    <lineage>
        <taxon>Bacteria</taxon>
        <taxon>Pseudomonadati</taxon>
        <taxon>Bacteroidota</taxon>
        <taxon>Bacteroidia</taxon>
        <taxon>Bacteroidales</taxon>
        <taxon>Lentimicrobiaceae</taxon>
        <taxon>Lentimicrobium</taxon>
    </lineage>
</organism>
<evidence type="ECO:0000313" key="1">
    <source>
        <dbReference type="EMBL" id="GAP44146.1"/>
    </source>
</evidence>
<protein>
    <submittedName>
        <fullName evidence="1">Acetyltransferase (GNAT) family</fullName>
    </submittedName>
</protein>
<dbReference type="GO" id="GO:0016740">
    <property type="term" value="F:transferase activity"/>
    <property type="evidence" value="ECO:0007669"/>
    <property type="project" value="UniProtKB-KW"/>
</dbReference>
<keyword evidence="2" id="KW-1185">Reference proteome</keyword>
<dbReference type="Proteomes" id="UP000053091">
    <property type="component" value="Unassembled WGS sequence"/>
</dbReference>
<accession>A0A0S7C0R5</accession>
<evidence type="ECO:0000313" key="2">
    <source>
        <dbReference type="Proteomes" id="UP000053091"/>
    </source>
</evidence>
<dbReference type="SUPFAM" id="SSF55729">
    <property type="entry name" value="Acyl-CoA N-acyltransferases (Nat)"/>
    <property type="match status" value="1"/>
</dbReference>
<proteinExistence type="predicted"/>
<dbReference type="RefSeq" id="WP_062042439.1">
    <property type="nucleotide sequence ID" value="NZ_DF968182.1"/>
</dbReference>
<dbReference type="InterPro" id="IPR016181">
    <property type="entry name" value="Acyl_CoA_acyltransferase"/>
</dbReference>
<keyword evidence="1" id="KW-0808">Transferase</keyword>
<dbReference type="Gene3D" id="3.40.630.30">
    <property type="match status" value="1"/>
</dbReference>
<dbReference type="AlphaFoldDB" id="A0A0S7C0R5"/>
<gene>
    <name evidence="1" type="ORF">TBC1_112308</name>
</gene>
<dbReference type="OrthoDB" id="5319888at2"/>
<dbReference type="EMBL" id="DF968182">
    <property type="protein sequence ID" value="GAP44146.1"/>
    <property type="molecule type" value="Genomic_DNA"/>
</dbReference>
<name>A0A0S7C0R5_9BACT</name>